<evidence type="ECO:0000259" key="2">
    <source>
        <dbReference type="Pfam" id="PF13581"/>
    </source>
</evidence>
<sequence length="183" mass="19479">MNVHDSAVDLYQPANATLAARSLQGPNVAEAVMAQAPGRISPTSLEWRPFEKVVVVSADPAAVPQARRQLHRLMCNFGLALVADDLTLGAQELMANAVTHGCRGQAAREFTLKASCLRGRVRIEVQDPSPDLPLPRSASDDCEGGRGLVLVNEVATRWGSKPGPGQGKTVWMELDAADEEAAS</sequence>
<keyword evidence="3" id="KW-0547">Nucleotide-binding</keyword>
<dbReference type="EMBL" id="VAWE01000002">
    <property type="protein sequence ID" value="TLQ39369.1"/>
    <property type="molecule type" value="Genomic_DNA"/>
</dbReference>
<comment type="caution">
    <text evidence="3">The sequence shown here is derived from an EMBL/GenBank/DDBJ whole genome shotgun (WGS) entry which is preliminary data.</text>
</comment>
<evidence type="ECO:0000256" key="1">
    <source>
        <dbReference type="ARBA" id="ARBA00022527"/>
    </source>
</evidence>
<evidence type="ECO:0000313" key="3">
    <source>
        <dbReference type="EMBL" id="TLQ39369.1"/>
    </source>
</evidence>
<keyword evidence="1" id="KW-0808">Transferase</keyword>
<protein>
    <submittedName>
        <fullName evidence="3">ATP-binding protein</fullName>
    </submittedName>
</protein>
<dbReference type="SUPFAM" id="SSF55874">
    <property type="entry name" value="ATPase domain of HSP90 chaperone/DNA topoisomerase II/histidine kinase"/>
    <property type="match status" value="1"/>
</dbReference>
<dbReference type="PANTHER" id="PTHR35526">
    <property type="entry name" value="ANTI-SIGMA-F FACTOR RSBW-RELATED"/>
    <property type="match status" value="1"/>
</dbReference>
<dbReference type="InterPro" id="IPR036890">
    <property type="entry name" value="HATPase_C_sf"/>
</dbReference>
<dbReference type="Pfam" id="PF13581">
    <property type="entry name" value="HATPase_c_2"/>
    <property type="match status" value="1"/>
</dbReference>
<dbReference type="CDD" id="cd16936">
    <property type="entry name" value="HATPase_RsbW-like"/>
    <property type="match status" value="1"/>
</dbReference>
<name>A0A5R9DS88_9ACTN</name>
<dbReference type="InterPro" id="IPR003594">
    <property type="entry name" value="HATPase_dom"/>
</dbReference>
<keyword evidence="1" id="KW-0723">Serine/threonine-protein kinase</keyword>
<gene>
    <name evidence="3" type="ORF">FEF34_38985</name>
</gene>
<dbReference type="Proteomes" id="UP000305921">
    <property type="component" value="Unassembled WGS sequence"/>
</dbReference>
<keyword evidence="4" id="KW-1185">Reference proteome</keyword>
<dbReference type="OrthoDB" id="4301723at2"/>
<reference evidence="3 4" key="1">
    <citation type="submission" date="2019-05" db="EMBL/GenBank/DDBJ databases">
        <title>Streptomyces marianii sp. nov., a novel marine actinomycete from southern coast of India.</title>
        <authorList>
            <person name="Iniyan A.M."/>
            <person name="Wink J."/>
            <person name="Ramprasad E."/>
            <person name="Ramana C.V."/>
            <person name="Bunk B."/>
            <person name="Sproer C."/>
            <person name="Joseph F.-J.R.S."/>
            <person name="Vincent S.G.P."/>
        </authorList>
    </citation>
    <scope>NUCLEOTIDE SEQUENCE [LARGE SCALE GENOMIC DNA]</scope>
    <source>
        <strain evidence="3 4">ICN19</strain>
    </source>
</reference>
<feature type="domain" description="Histidine kinase/HSP90-like ATPase" evidence="2">
    <location>
        <begin position="56"/>
        <end position="172"/>
    </location>
</feature>
<dbReference type="InterPro" id="IPR050267">
    <property type="entry name" value="Anti-sigma-factor_SerPK"/>
</dbReference>
<dbReference type="GO" id="GO:0004674">
    <property type="term" value="F:protein serine/threonine kinase activity"/>
    <property type="evidence" value="ECO:0007669"/>
    <property type="project" value="UniProtKB-KW"/>
</dbReference>
<accession>A0A5R9DS88</accession>
<evidence type="ECO:0000313" key="4">
    <source>
        <dbReference type="Proteomes" id="UP000305921"/>
    </source>
</evidence>
<dbReference type="GO" id="GO:0005524">
    <property type="term" value="F:ATP binding"/>
    <property type="evidence" value="ECO:0007669"/>
    <property type="project" value="UniProtKB-KW"/>
</dbReference>
<organism evidence="3 4">
    <name type="scientific">Streptomyces marianii</name>
    <dbReference type="NCBI Taxonomy" id="1817406"/>
    <lineage>
        <taxon>Bacteria</taxon>
        <taxon>Bacillati</taxon>
        <taxon>Actinomycetota</taxon>
        <taxon>Actinomycetes</taxon>
        <taxon>Kitasatosporales</taxon>
        <taxon>Streptomycetaceae</taxon>
        <taxon>Streptomyces</taxon>
    </lineage>
</organism>
<dbReference type="AlphaFoldDB" id="A0A5R9DS88"/>
<dbReference type="RefSeq" id="WP_138058181.1">
    <property type="nucleotide sequence ID" value="NZ_VAWE01000002.1"/>
</dbReference>
<keyword evidence="3" id="KW-0067">ATP-binding</keyword>
<proteinExistence type="predicted"/>
<dbReference type="Gene3D" id="3.30.565.10">
    <property type="entry name" value="Histidine kinase-like ATPase, C-terminal domain"/>
    <property type="match status" value="1"/>
</dbReference>
<keyword evidence="1" id="KW-0418">Kinase</keyword>
<dbReference type="PANTHER" id="PTHR35526:SF3">
    <property type="entry name" value="ANTI-SIGMA-F FACTOR RSBW"/>
    <property type="match status" value="1"/>
</dbReference>